<evidence type="ECO:0000313" key="1">
    <source>
        <dbReference type="EMBL" id="KAK9114446.1"/>
    </source>
</evidence>
<name>A0AAP0NS44_9MAGN</name>
<keyword evidence="2" id="KW-1185">Reference proteome</keyword>
<gene>
    <name evidence="1" type="ORF">Syun_021243</name>
</gene>
<evidence type="ECO:0000313" key="2">
    <source>
        <dbReference type="Proteomes" id="UP001420932"/>
    </source>
</evidence>
<organism evidence="1 2">
    <name type="scientific">Stephania yunnanensis</name>
    <dbReference type="NCBI Taxonomy" id="152371"/>
    <lineage>
        <taxon>Eukaryota</taxon>
        <taxon>Viridiplantae</taxon>
        <taxon>Streptophyta</taxon>
        <taxon>Embryophyta</taxon>
        <taxon>Tracheophyta</taxon>
        <taxon>Spermatophyta</taxon>
        <taxon>Magnoliopsida</taxon>
        <taxon>Ranunculales</taxon>
        <taxon>Menispermaceae</taxon>
        <taxon>Menispermoideae</taxon>
        <taxon>Cissampelideae</taxon>
        <taxon>Stephania</taxon>
    </lineage>
</organism>
<dbReference type="EMBL" id="JBBNAF010000009">
    <property type="protein sequence ID" value="KAK9114446.1"/>
    <property type="molecule type" value="Genomic_DNA"/>
</dbReference>
<protein>
    <submittedName>
        <fullName evidence="1">Uncharacterized protein</fullName>
    </submittedName>
</protein>
<accession>A0AAP0NS44</accession>
<proteinExistence type="predicted"/>
<dbReference type="AlphaFoldDB" id="A0AAP0NS44"/>
<dbReference type="Proteomes" id="UP001420932">
    <property type="component" value="Unassembled WGS sequence"/>
</dbReference>
<sequence length="82" mass="8437">MEVAEAMEGMSSEAVAMLQGDHEAHLAVAAVRVISDPIRMKVGEVVGSFGVRQAARGEGEAAVNVRAVEGATMAAAVSGERR</sequence>
<comment type="caution">
    <text evidence="1">The sequence shown here is derived from an EMBL/GenBank/DDBJ whole genome shotgun (WGS) entry which is preliminary data.</text>
</comment>
<reference evidence="1 2" key="1">
    <citation type="submission" date="2024-01" db="EMBL/GenBank/DDBJ databases">
        <title>Genome assemblies of Stephania.</title>
        <authorList>
            <person name="Yang L."/>
        </authorList>
    </citation>
    <scope>NUCLEOTIDE SEQUENCE [LARGE SCALE GENOMIC DNA]</scope>
    <source>
        <strain evidence="1">YNDBR</strain>
        <tissue evidence="1">Leaf</tissue>
    </source>
</reference>